<dbReference type="Proteomes" id="UP001317191">
    <property type="component" value="Unassembled WGS sequence"/>
</dbReference>
<organism evidence="2 3">
    <name type="scientific">Flavobacterium luminosum</name>
    <dbReference type="NCBI Taxonomy" id="2949086"/>
    <lineage>
        <taxon>Bacteria</taxon>
        <taxon>Pseudomonadati</taxon>
        <taxon>Bacteroidota</taxon>
        <taxon>Flavobacteriia</taxon>
        <taxon>Flavobacteriales</taxon>
        <taxon>Flavobacteriaceae</taxon>
        <taxon>Flavobacterium</taxon>
    </lineage>
</organism>
<dbReference type="Pfam" id="PF17775">
    <property type="entry name" value="YchJ_M-like"/>
    <property type="match status" value="1"/>
</dbReference>
<dbReference type="Gene3D" id="3.10.450.50">
    <property type="match status" value="1"/>
</dbReference>
<protein>
    <submittedName>
        <fullName evidence="2">YchJ family metal-binding protein</fullName>
    </submittedName>
</protein>
<evidence type="ECO:0000313" key="3">
    <source>
        <dbReference type="Proteomes" id="UP001317191"/>
    </source>
</evidence>
<evidence type="ECO:0000313" key="2">
    <source>
        <dbReference type="EMBL" id="MCL9809793.1"/>
    </source>
</evidence>
<name>A0ABT0TQM3_9FLAO</name>
<feature type="domain" description="YchJ-like middle NTF2-like" evidence="1">
    <location>
        <begin position="29"/>
        <end position="122"/>
    </location>
</feature>
<comment type="caution">
    <text evidence="2">The sequence shown here is derived from an EMBL/GenBank/DDBJ whole genome shotgun (WGS) entry which is preliminary data.</text>
</comment>
<dbReference type="InterPro" id="IPR032710">
    <property type="entry name" value="NTF2-like_dom_sf"/>
</dbReference>
<gene>
    <name evidence="2" type="ORF">NAT50_10530</name>
</gene>
<sequence>MDKKCYCGSEKRFKDCCEPYILGTQKPQTAEALMRSRYSAYCIHQADYLIATTHPKTRKRHNKKEILDWAVQNHWLKLEVIKATENKVEFKAFYLDQSTQAHCHHEHSTFKKEGEQWYYVEGY</sequence>
<dbReference type="EMBL" id="JAMLJM010000009">
    <property type="protein sequence ID" value="MCL9809793.1"/>
    <property type="molecule type" value="Genomic_DNA"/>
</dbReference>
<accession>A0ABT0TQM3</accession>
<dbReference type="RefSeq" id="WP_250593190.1">
    <property type="nucleotide sequence ID" value="NZ_JAMLJM010000009.1"/>
</dbReference>
<dbReference type="InterPro" id="IPR048469">
    <property type="entry name" value="YchJ-like_M"/>
</dbReference>
<evidence type="ECO:0000259" key="1">
    <source>
        <dbReference type="Pfam" id="PF17775"/>
    </source>
</evidence>
<dbReference type="SUPFAM" id="SSF54427">
    <property type="entry name" value="NTF2-like"/>
    <property type="match status" value="1"/>
</dbReference>
<reference evidence="2 3" key="1">
    <citation type="submission" date="2022-05" db="EMBL/GenBank/DDBJ databases">
        <title>Flavobacterium sp., isolated from activated sludge.</title>
        <authorList>
            <person name="Ran Q."/>
        </authorList>
    </citation>
    <scope>NUCLEOTIDE SEQUENCE [LARGE SCALE GENOMIC DNA]</scope>
    <source>
        <strain evidence="2 3">HXWNR70</strain>
    </source>
</reference>
<proteinExistence type="predicted"/>
<keyword evidence="3" id="KW-1185">Reference proteome</keyword>